<dbReference type="RefSeq" id="XP_067521152.1">
    <property type="nucleotide sequence ID" value="XM_067665051.1"/>
</dbReference>
<comment type="subcellular location">
    <subcellularLocation>
        <location evidence="1">Nucleus</location>
        <location evidence="1">Nucleolus</location>
    </subcellularLocation>
</comment>
<sequence length="467" mass="52390">MLVLYETSAGYALFKLVKDSKLNKPEEIYKEFQDAETANNVVKLKAFEKFENTTDALSAVTGIVEGKMPKNLKKFLQAEIKDMNKEQLIISDPKLGSSISKKLGIKVLSDSTVQELCRGIREQFESLVTGLSHSDLSAMSLGLSHSLSRYKLKFSPDKVDTMIVQAIALLDDLDKELNTYAMRCKEWYGWHFPEMNKIIVDNLAFAKVLRKAAEISMGTEISEEDLQNIFGLCDQVINITEYRNQLYEYLKNRMNAIAPNLTALVGELVGARLISHAGSLMQLSKQPASTIQILGAEKALFRALKTKHNTPKYGLIYHASLVGQAGPKHKAKVARLLAAKTALALRVDALGESESNEIGVDGRTKVEARIDLLEGRFTARANKDTSIQNQNKFKLNKAQAYNDSADVAMTEVQPEEANGKKRKAEEVEEADEEESKNKKAKKEKKEKKDKKEKKEKKKEKKEKKNKD</sequence>
<gene>
    <name evidence="9" type="ORF">RO3G_10466</name>
</gene>
<feature type="compositionally biased region" description="Basic residues" evidence="7">
    <location>
        <begin position="438"/>
        <end position="461"/>
    </location>
</feature>
<dbReference type="STRING" id="246409.I1CBC6"/>
<dbReference type="GO" id="GO:0031428">
    <property type="term" value="C:box C/D methylation guide snoRNP complex"/>
    <property type="evidence" value="ECO:0007669"/>
    <property type="project" value="InterPro"/>
</dbReference>
<organism evidence="9 10">
    <name type="scientific">Rhizopus delemar (strain RA 99-880 / ATCC MYA-4621 / FGSC 9543 / NRRL 43880)</name>
    <name type="common">Mucormycosis agent</name>
    <name type="synonym">Rhizopus arrhizus var. delemar</name>
    <dbReference type="NCBI Taxonomy" id="246409"/>
    <lineage>
        <taxon>Eukaryota</taxon>
        <taxon>Fungi</taxon>
        <taxon>Fungi incertae sedis</taxon>
        <taxon>Mucoromycota</taxon>
        <taxon>Mucoromycotina</taxon>
        <taxon>Mucoromycetes</taxon>
        <taxon>Mucorales</taxon>
        <taxon>Mucorineae</taxon>
        <taxon>Rhizopodaceae</taxon>
        <taxon>Rhizopus</taxon>
    </lineage>
</organism>
<dbReference type="PROSITE" id="PS51358">
    <property type="entry name" value="NOP"/>
    <property type="match status" value="1"/>
</dbReference>
<dbReference type="OMA" id="NRMMVLA"/>
<dbReference type="Proteomes" id="UP000009138">
    <property type="component" value="Unassembled WGS sequence"/>
</dbReference>
<dbReference type="InterPro" id="IPR002687">
    <property type="entry name" value="Nop_dom"/>
</dbReference>
<proteinExistence type="inferred from homology"/>
<dbReference type="eggNOG" id="KOG2572">
    <property type="taxonomic scope" value="Eukaryota"/>
</dbReference>
<dbReference type="InterPro" id="IPR042239">
    <property type="entry name" value="Nop_C"/>
</dbReference>
<evidence type="ECO:0000256" key="7">
    <source>
        <dbReference type="SAM" id="MobiDB-lite"/>
    </source>
</evidence>
<keyword evidence="4" id="KW-0690">Ribosome biogenesis</keyword>
<dbReference type="AlphaFoldDB" id="I1CBC6"/>
<dbReference type="EMBL" id="CH476739">
    <property type="protein sequence ID" value="EIE85756.1"/>
    <property type="molecule type" value="Genomic_DNA"/>
</dbReference>
<dbReference type="SMART" id="SM00931">
    <property type="entry name" value="NOSIC"/>
    <property type="match status" value="1"/>
</dbReference>
<evidence type="ECO:0000256" key="1">
    <source>
        <dbReference type="ARBA" id="ARBA00004604"/>
    </source>
</evidence>
<dbReference type="InterPro" id="IPR012974">
    <property type="entry name" value="NOP58/56_N"/>
</dbReference>
<keyword evidence="5" id="KW-0539">Nucleus</keyword>
<dbReference type="GO" id="GO:0030515">
    <property type="term" value="F:snoRNA binding"/>
    <property type="evidence" value="ECO:0007669"/>
    <property type="project" value="InterPro"/>
</dbReference>
<dbReference type="Pfam" id="PF01798">
    <property type="entry name" value="Nop"/>
    <property type="match status" value="1"/>
</dbReference>
<feature type="domain" description="Nop" evidence="8">
    <location>
        <begin position="257"/>
        <end position="375"/>
    </location>
</feature>
<dbReference type="InterPro" id="IPR036070">
    <property type="entry name" value="Nop_dom_sf"/>
</dbReference>
<dbReference type="FunFam" id="1.10.246.90:FF:000003">
    <property type="entry name" value="Nucleolar protein 58"/>
    <property type="match status" value="1"/>
</dbReference>
<evidence type="ECO:0000259" key="8">
    <source>
        <dbReference type="PROSITE" id="PS51358"/>
    </source>
</evidence>
<dbReference type="InParanoid" id="I1CBC6"/>
<keyword evidence="10" id="KW-1185">Reference proteome</keyword>
<evidence type="ECO:0000256" key="3">
    <source>
        <dbReference type="ARBA" id="ARBA00020379"/>
    </source>
</evidence>
<evidence type="ECO:0000313" key="10">
    <source>
        <dbReference type="Proteomes" id="UP000009138"/>
    </source>
</evidence>
<dbReference type="FunCoup" id="I1CBC6">
    <property type="interactions" value="1074"/>
</dbReference>
<evidence type="ECO:0000313" key="9">
    <source>
        <dbReference type="EMBL" id="EIE85756.1"/>
    </source>
</evidence>
<reference evidence="9 10" key="1">
    <citation type="journal article" date="2009" name="PLoS Genet.">
        <title>Genomic analysis of the basal lineage fungus Rhizopus oryzae reveals a whole-genome duplication.</title>
        <authorList>
            <person name="Ma L.-J."/>
            <person name="Ibrahim A.S."/>
            <person name="Skory C."/>
            <person name="Grabherr M.G."/>
            <person name="Burger G."/>
            <person name="Butler M."/>
            <person name="Elias M."/>
            <person name="Idnurm A."/>
            <person name="Lang B.F."/>
            <person name="Sone T."/>
            <person name="Abe A."/>
            <person name="Calvo S.E."/>
            <person name="Corrochano L.M."/>
            <person name="Engels R."/>
            <person name="Fu J."/>
            <person name="Hansberg W."/>
            <person name="Kim J.-M."/>
            <person name="Kodira C.D."/>
            <person name="Koehrsen M.J."/>
            <person name="Liu B."/>
            <person name="Miranda-Saavedra D."/>
            <person name="O'Leary S."/>
            <person name="Ortiz-Castellanos L."/>
            <person name="Poulter R."/>
            <person name="Rodriguez-Romero J."/>
            <person name="Ruiz-Herrera J."/>
            <person name="Shen Y.-Q."/>
            <person name="Zeng Q."/>
            <person name="Galagan J."/>
            <person name="Birren B.W."/>
            <person name="Cuomo C.A."/>
            <person name="Wickes B.L."/>
        </authorList>
    </citation>
    <scope>NUCLEOTIDE SEQUENCE [LARGE SCALE GENOMIC DNA]</scope>
    <source>
        <strain evidence="10">RA 99-880 / ATCC MYA-4621 / FGSC 9543 / NRRL 43880</strain>
    </source>
</reference>
<dbReference type="InterPro" id="IPR012976">
    <property type="entry name" value="NOSIC"/>
</dbReference>
<dbReference type="VEuPathDB" id="FungiDB:RO3G_10466"/>
<feature type="region of interest" description="Disordered" evidence="7">
    <location>
        <begin position="410"/>
        <end position="467"/>
    </location>
</feature>
<evidence type="ECO:0000256" key="5">
    <source>
        <dbReference type="ARBA" id="ARBA00023242"/>
    </source>
</evidence>
<accession>I1CBC6</accession>
<comment type="similarity">
    <text evidence="2">Belongs to the NOP5/NOP56 family.</text>
</comment>
<name>I1CBC6_RHIO9</name>
<dbReference type="OrthoDB" id="6780543at2759"/>
<dbReference type="PANTHER" id="PTHR10894">
    <property type="entry name" value="NUCLEOLAR PROTEIN 5 NUCLEOLAR PROTEIN NOP5 NOP58"/>
    <property type="match status" value="1"/>
</dbReference>
<dbReference type="PANTHER" id="PTHR10894:SF1">
    <property type="entry name" value="NUCLEOLAR PROTEIN 58"/>
    <property type="match status" value="1"/>
</dbReference>
<evidence type="ECO:0000256" key="6">
    <source>
        <dbReference type="ARBA" id="ARBA00024837"/>
    </source>
</evidence>
<dbReference type="Gene3D" id="1.10.246.90">
    <property type="entry name" value="Nop domain"/>
    <property type="match status" value="1"/>
</dbReference>
<dbReference type="GeneID" id="93617432"/>
<dbReference type="SUPFAM" id="SSF89124">
    <property type="entry name" value="Nop domain"/>
    <property type="match status" value="1"/>
</dbReference>
<dbReference type="InterPro" id="IPR045056">
    <property type="entry name" value="Nop56/Nop58"/>
</dbReference>
<evidence type="ECO:0000256" key="2">
    <source>
        <dbReference type="ARBA" id="ARBA00009211"/>
    </source>
</evidence>
<comment type="function">
    <text evidence="6">Required for pre-18S rRNA processing. May bind microtubules.</text>
</comment>
<protein>
    <recommendedName>
        <fullName evidence="3">Nucleolar protein 58</fullName>
    </recommendedName>
</protein>
<dbReference type="Gene3D" id="1.10.287.4070">
    <property type="match status" value="2"/>
</dbReference>
<dbReference type="GO" id="GO:0042254">
    <property type="term" value="P:ribosome biogenesis"/>
    <property type="evidence" value="ECO:0007669"/>
    <property type="project" value="UniProtKB-KW"/>
</dbReference>
<dbReference type="Pfam" id="PF08156">
    <property type="entry name" value="NOP5NT"/>
    <property type="match status" value="1"/>
</dbReference>
<evidence type="ECO:0000256" key="4">
    <source>
        <dbReference type="ARBA" id="ARBA00022517"/>
    </source>
</evidence>
<dbReference type="GO" id="GO:0032040">
    <property type="term" value="C:small-subunit processome"/>
    <property type="evidence" value="ECO:0007669"/>
    <property type="project" value="InterPro"/>
</dbReference>